<dbReference type="OrthoDB" id="122381at2759"/>
<dbReference type="EMBL" id="QXFU01003548">
    <property type="protein sequence ID" value="KAE8974505.1"/>
    <property type="molecule type" value="Genomic_DNA"/>
</dbReference>
<reference evidence="4 5" key="1">
    <citation type="submission" date="2018-09" db="EMBL/GenBank/DDBJ databases">
        <title>Genomic investigation of the strawberry pathogen Phytophthora fragariae indicates pathogenicity is determined by transcriptional variation in three key races.</title>
        <authorList>
            <person name="Adams T.M."/>
            <person name="Armitage A.D."/>
            <person name="Sobczyk M.K."/>
            <person name="Bates H.J."/>
            <person name="Dunwell J.M."/>
            <person name="Nellist C.F."/>
            <person name="Harrison R.J."/>
        </authorList>
    </citation>
    <scope>NUCLEOTIDE SEQUENCE [LARGE SCALE GENOMIC DNA]</scope>
    <source>
        <strain evidence="3 4">SCRP249</strain>
        <strain evidence="2 5">SCRP324</strain>
    </source>
</reference>
<dbReference type="EMBL" id="QXFV01003570">
    <property type="protein sequence ID" value="KAE8975615.1"/>
    <property type="molecule type" value="Genomic_DNA"/>
</dbReference>
<gene>
    <name evidence="3" type="ORF">PR001_g25650</name>
    <name evidence="2" type="ORF">PR002_g25896</name>
</gene>
<feature type="region of interest" description="Disordered" evidence="1">
    <location>
        <begin position="147"/>
        <end position="225"/>
    </location>
</feature>
<organism evidence="2 5">
    <name type="scientific">Phytophthora rubi</name>
    <dbReference type="NCBI Taxonomy" id="129364"/>
    <lineage>
        <taxon>Eukaryota</taxon>
        <taxon>Sar</taxon>
        <taxon>Stramenopiles</taxon>
        <taxon>Oomycota</taxon>
        <taxon>Peronosporomycetes</taxon>
        <taxon>Peronosporales</taxon>
        <taxon>Peronosporaceae</taxon>
        <taxon>Phytophthora</taxon>
    </lineage>
</organism>
<name>A0A6A3I0G2_9STRA</name>
<evidence type="ECO:0000313" key="2">
    <source>
        <dbReference type="EMBL" id="KAE8974505.1"/>
    </source>
</evidence>
<evidence type="ECO:0000313" key="4">
    <source>
        <dbReference type="Proteomes" id="UP000429607"/>
    </source>
</evidence>
<protein>
    <submittedName>
        <fullName evidence="2">Uncharacterized protein</fullName>
    </submittedName>
</protein>
<evidence type="ECO:0000256" key="1">
    <source>
        <dbReference type="SAM" id="MobiDB-lite"/>
    </source>
</evidence>
<accession>A0A6A3I0G2</accession>
<feature type="compositionally biased region" description="Basic and acidic residues" evidence="1">
    <location>
        <begin position="190"/>
        <end position="209"/>
    </location>
</feature>
<comment type="caution">
    <text evidence="2">The sequence shown here is derived from an EMBL/GenBank/DDBJ whole genome shotgun (WGS) entry which is preliminary data.</text>
</comment>
<sequence length="225" mass="24666">MAQYARETVYVLDVREHGSTWLQAYAYAEAADQGGEAVETGTVTPMDTRVAMKMLHDMVANGVMPPCMVLQWRETGNHFQALTYDEEKYKTYADNLPAMVSTRNSIRVQHGEQALDAVPYDELKNARAAAQTLKVIRKKSKVTMKLEQAGTRLGTDSRSDGGNEGSAGRPLAETLMSPKAEPAARASSGPREKRDSAQERDGHLARVEDPASAMQPQVDHSDGEL</sequence>
<evidence type="ECO:0000313" key="3">
    <source>
        <dbReference type="EMBL" id="KAE8975615.1"/>
    </source>
</evidence>
<proteinExistence type="predicted"/>
<dbReference type="Proteomes" id="UP000435112">
    <property type="component" value="Unassembled WGS sequence"/>
</dbReference>
<dbReference type="AlphaFoldDB" id="A0A6A3I0G2"/>
<dbReference type="Proteomes" id="UP000429607">
    <property type="component" value="Unassembled WGS sequence"/>
</dbReference>
<evidence type="ECO:0000313" key="5">
    <source>
        <dbReference type="Proteomes" id="UP000435112"/>
    </source>
</evidence>